<evidence type="ECO:0000256" key="5">
    <source>
        <dbReference type="ARBA" id="ARBA00022833"/>
    </source>
</evidence>
<dbReference type="GO" id="GO:0016020">
    <property type="term" value="C:membrane"/>
    <property type="evidence" value="ECO:0007669"/>
    <property type="project" value="UniProtKB-SubCell"/>
</dbReference>
<evidence type="ECO:0000256" key="9">
    <source>
        <dbReference type="SAM" id="SignalP"/>
    </source>
</evidence>
<evidence type="ECO:0000256" key="2">
    <source>
        <dbReference type="ARBA" id="ARBA00022692"/>
    </source>
</evidence>
<dbReference type="SUPFAM" id="SSF57850">
    <property type="entry name" value="RING/U-box"/>
    <property type="match status" value="1"/>
</dbReference>
<reference evidence="11" key="2">
    <citation type="submission" date="2025-09" db="UniProtKB">
        <authorList>
            <consortium name="Ensembl"/>
        </authorList>
    </citation>
    <scope>IDENTIFICATION</scope>
</reference>
<dbReference type="InterPro" id="IPR001841">
    <property type="entry name" value="Znf_RING"/>
</dbReference>
<organism evidence="11 12">
    <name type="scientific">Aquila chrysaetos chrysaetos</name>
    <dbReference type="NCBI Taxonomy" id="223781"/>
    <lineage>
        <taxon>Eukaryota</taxon>
        <taxon>Metazoa</taxon>
        <taxon>Chordata</taxon>
        <taxon>Craniata</taxon>
        <taxon>Vertebrata</taxon>
        <taxon>Euteleostomi</taxon>
        <taxon>Archelosauria</taxon>
        <taxon>Archosauria</taxon>
        <taxon>Dinosauria</taxon>
        <taxon>Saurischia</taxon>
        <taxon>Theropoda</taxon>
        <taxon>Coelurosauria</taxon>
        <taxon>Aves</taxon>
        <taxon>Neognathae</taxon>
        <taxon>Neoaves</taxon>
        <taxon>Telluraves</taxon>
        <taxon>Accipitrimorphae</taxon>
        <taxon>Accipitriformes</taxon>
        <taxon>Accipitridae</taxon>
        <taxon>Accipitrinae</taxon>
        <taxon>Aquila</taxon>
    </lineage>
</organism>
<evidence type="ECO:0000256" key="1">
    <source>
        <dbReference type="ARBA" id="ARBA00004167"/>
    </source>
</evidence>
<evidence type="ECO:0000256" key="6">
    <source>
        <dbReference type="ARBA" id="ARBA00022989"/>
    </source>
</evidence>
<evidence type="ECO:0000256" key="4">
    <source>
        <dbReference type="ARBA" id="ARBA00022771"/>
    </source>
</evidence>
<dbReference type="InterPro" id="IPR051653">
    <property type="entry name" value="E3_ligase_sorting_rcpt"/>
</dbReference>
<dbReference type="Ensembl" id="ENSACCT00020018679.1">
    <property type="protein sequence ID" value="ENSACCP00020017899.1"/>
    <property type="gene ID" value="ENSACCG00020012297.1"/>
</dbReference>
<dbReference type="PANTHER" id="PTHR47168">
    <property type="entry name" value="RING ZINC FINGER DOMAIN SUPERFAMILY PROTEIN-RELATED"/>
    <property type="match status" value="1"/>
</dbReference>
<dbReference type="Pfam" id="PF17123">
    <property type="entry name" value="zf-RING_11"/>
    <property type="match status" value="1"/>
</dbReference>
<comment type="subcellular location">
    <subcellularLocation>
        <location evidence="1">Membrane</location>
        <topology evidence="1">Single-pass membrane protein</topology>
    </subcellularLocation>
</comment>
<dbReference type="InterPro" id="IPR013083">
    <property type="entry name" value="Znf_RING/FYVE/PHD"/>
</dbReference>
<keyword evidence="6" id="KW-1133">Transmembrane helix</keyword>
<evidence type="ECO:0000313" key="12">
    <source>
        <dbReference type="Proteomes" id="UP000472275"/>
    </source>
</evidence>
<dbReference type="AlphaFoldDB" id="A0A663F0J5"/>
<proteinExistence type="predicted"/>
<dbReference type="SMART" id="SM00184">
    <property type="entry name" value="RING"/>
    <property type="match status" value="1"/>
</dbReference>
<keyword evidence="5" id="KW-0862">Zinc</keyword>
<protein>
    <recommendedName>
        <fullName evidence="10">RING-type domain-containing protein</fullName>
    </recommendedName>
</protein>
<name>A0A663F0J5_AQUCH</name>
<sequence length="94" mass="10326">MWHPLLSPFCMATVILSPLSKVWVVGDYPECAICLQQYEPGEALKLLSCSHAYHSKCIDLWHCAQPGSKTCPLCLRSVTAVALIPFGAHNGKQD</sequence>
<keyword evidence="12" id="KW-1185">Reference proteome</keyword>
<keyword evidence="2" id="KW-0812">Transmembrane</keyword>
<dbReference type="InParanoid" id="A0A663F0J5"/>
<feature type="chain" id="PRO_5025454898" description="RING-type domain-containing protein" evidence="9">
    <location>
        <begin position="25"/>
        <end position="94"/>
    </location>
</feature>
<feature type="domain" description="RING-type" evidence="10">
    <location>
        <begin position="31"/>
        <end position="74"/>
    </location>
</feature>
<dbReference type="GO" id="GO:0008270">
    <property type="term" value="F:zinc ion binding"/>
    <property type="evidence" value="ECO:0007669"/>
    <property type="project" value="UniProtKB-KW"/>
</dbReference>
<keyword evidence="9" id="KW-0732">Signal</keyword>
<feature type="signal peptide" evidence="9">
    <location>
        <begin position="1"/>
        <end position="24"/>
    </location>
</feature>
<dbReference type="GeneTree" id="ENSGT00960000189368"/>
<reference evidence="11" key="1">
    <citation type="submission" date="2025-08" db="UniProtKB">
        <authorList>
            <consortium name="Ensembl"/>
        </authorList>
    </citation>
    <scope>IDENTIFICATION</scope>
</reference>
<dbReference type="Gene3D" id="3.30.40.10">
    <property type="entry name" value="Zinc/RING finger domain, C3HC4 (zinc finger)"/>
    <property type="match status" value="1"/>
</dbReference>
<evidence type="ECO:0000256" key="7">
    <source>
        <dbReference type="ARBA" id="ARBA00023136"/>
    </source>
</evidence>
<keyword evidence="3" id="KW-0479">Metal-binding</keyword>
<evidence type="ECO:0000256" key="3">
    <source>
        <dbReference type="ARBA" id="ARBA00022723"/>
    </source>
</evidence>
<evidence type="ECO:0000259" key="10">
    <source>
        <dbReference type="PROSITE" id="PS50089"/>
    </source>
</evidence>
<dbReference type="PROSITE" id="PS50089">
    <property type="entry name" value="ZF_RING_2"/>
    <property type="match status" value="1"/>
</dbReference>
<dbReference type="PANTHER" id="PTHR47168:SF1">
    <property type="entry name" value="OS02G0798600 PROTEIN"/>
    <property type="match status" value="1"/>
</dbReference>
<evidence type="ECO:0000313" key="11">
    <source>
        <dbReference type="Ensembl" id="ENSACCP00020017899.1"/>
    </source>
</evidence>
<keyword evidence="4 8" id="KW-0863">Zinc-finger</keyword>
<evidence type="ECO:0000256" key="8">
    <source>
        <dbReference type="PROSITE-ProRule" id="PRU00175"/>
    </source>
</evidence>
<keyword evidence="7" id="KW-0472">Membrane</keyword>
<dbReference type="Proteomes" id="UP000472275">
    <property type="component" value="Chromosome 12"/>
</dbReference>
<accession>A0A663F0J5</accession>